<reference evidence="2" key="1">
    <citation type="journal article" date="2014" name="Front. Microbiol.">
        <title>High frequency of phylogenetically diverse reductive dehalogenase-homologous genes in deep subseafloor sedimentary metagenomes.</title>
        <authorList>
            <person name="Kawai M."/>
            <person name="Futagami T."/>
            <person name="Toyoda A."/>
            <person name="Takaki Y."/>
            <person name="Nishi S."/>
            <person name="Hori S."/>
            <person name="Arai W."/>
            <person name="Tsubouchi T."/>
            <person name="Morono Y."/>
            <person name="Uchiyama I."/>
            <person name="Ito T."/>
            <person name="Fujiyama A."/>
            <person name="Inagaki F."/>
            <person name="Takami H."/>
        </authorList>
    </citation>
    <scope>NUCLEOTIDE SEQUENCE</scope>
    <source>
        <strain evidence="2">Expedition CK06-06</strain>
    </source>
</reference>
<sequence>MPPIVSIVGKSKSGKTTLIEELIQELKSRGYRVATIKHTPQGMTFDEPDKDSWRHIQAGSEATAISSPDKVVLIKPVTQALTLDEVVHLVGEDCDIILAEGFKQDNTPKIEVHRREVGPPLSAVRKLIAIATDEPLETKVRQFSRQDIKGLADLLERGFIKPQRERTSLYINNIPVPLTAFPREIISHVLLTMVSCLKGVGEVRSLDISLRKEPKQG</sequence>
<dbReference type="AlphaFoldDB" id="X1G883"/>
<comment type="caution">
    <text evidence="2">The sequence shown here is derived from an EMBL/GenBank/DDBJ whole genome shotgun (WGS) entry which is preliminary data.</text>
</comment>
<evidence type="ECO:0000259" key="1">
    <source>
        <dbReference type="Pfam" id="PF03205"/>
    </source>
</evidence>
<feature type="domain" description="Molybdopterin-guanine dinucleotide biosynthesis protein B (MobB)" evidence="1">
    <location>
        <begin position="4"/>
        <end position="133"/>
    </location>
</feature>
<dbReference type="InterPro" id="IPR004435">
    <property type="entry name" value="MobB_dom"/>
</dbReference>
<gene>
    <name evidence="2" type="ORF">S03H2_00909</name>
</gene>
<dbReference type="Pfam" id="PF03205">
    <property type="entry name" value="MobB"/>
    <property type="match status" value="1"/>
</dbReference>
<dbReference type="CDD" id="cd03116">
    <property type="entry name" value="MobB"/>
    <property type="match status" value="1"/>
</dbReference>
<dbReference type="PANTHER" id="PTHR40072">
    <property type="entry name" value="MOLYBDOPTERIN-GUANINE DINUCLEOTIDE BIOSYNTHESIS ADAPTER PROTEIN-RELATED"/>
    <property type="match status" value="1"/>
</dbReference>
<name>X1G883_9ZZZZ</name>
<protein>
    <recommendedName>
        <fullName evidence="1">Molybdopterin-guanine dinucleotide biosynthesis protein B (MobB) domain-containing protein</fullName>
    </recommendedName>
</protein>
<dbReference type="NCBIfam" id="TIGR00176">
    <property type="entry name" value="mobB"/>
    <property type="match status" value="1"/>
</dbReference>
<dbReference type="InterPro" id="IPR052539">
    <property type="entry name" value="MGD_biosynthesis_adapter"/>
</dbReference>
<dbReference type="InterPro" id="IPR027417">
    <property type="entry name" value="P-loop_NTPase"/>
</dbReference>
<dbReference type="GO" id="GO:0006777">
    <property type="term" value="P:Mo-molybdopterin cofactor biosynthetic process"/>
    <property type="evidence" value="ECO:0007669"/>
    <property type="project" value="InterPro"/>
</dbReference>
<dbReference type="PANTHER" id="PTHR40072:SF1">
    <property type="entry name" value="MOLYBDOPTERIN-GUANINE DINUCLEOTIDE BIOSYNTHESIS ADAPTER PROTEIN"/>
    <property type="match status" value="1"/>
</dbReference>
<evidence type="ECO:0000313" key="2">
    <source>
        <dbReference type="EMBL" id="GAH29248.1"/>
    </source>
</evidence>
<accession>X1G883</accession>
<dbReference type="Gene3D" id="3.40.50.300">
    <property type="entry name" value="P-loop containing nucleotide triphosphate hydrolases"/>
    <property type="match status" value="1"/>
</dbReference>
<dbReference type="GO" id="GO:0005525">
    <property type="term" value="F:GTP binding"/>
    <property type="evidence" value="ECO:0007669"/>
    <property type="project" value="InterPro"/>
</dbReference>
<dbReference type="EMBL" id="BARU01000232">
    <property type="protein sequence ID" value="GAH29248.1"/>
    <property type="molecule type" value="Genomic_DNA"/>
</dbReference>
<dbReference type="SUPFAM" id="SSF52540">
    <property type="entry name" value="P-loop containing nucleoside triphosphate hydrolases"/>
    <property type="match status" value="1"/>
</dbReference>
<proteinExistence type="predicted"/>
<organism evidence="2">
    <name type="scientific">marine sediment metagenome</name>
    <dbReference type="NCBI Taxonomy" id="412755"/>
    <lineage>
        <taxon>unclassified sequences</taxon>
        <taxon>metagenomes</taxon>
        <taxon>ecological metagenomes</taxon>
    </lineage>
</organism>